<evidence type="ECO:0000313" key="1">
    <source>
        <dbReference type="EMBL" id="QPG56239.1"/>
    </source>
</evidence>
<sequence>MIKALYMLLYCLFITACGDSTQPKVAEILEENVTTEIGIVNGLDLPNNQELDDYKILMYGNSHTVGLSSIITRMIKIGLPHKNVEIVNAGGGFLDDSIKSTVAVDTLYSKKWSHVILQGQKYSQSGSYHYSTDAAVSWIQYAKGISATPILYPEHPQKGNSNEGQEVYDLHLSIAAKESSCVAPIGPVWDEVISRNLALNLYADDGNHASENGRFLTALIFYEVITAQSADLLPYIADLSIDESTQDILGQISSEVLIQLSSCLFPN</sequence>
<gene>
    <name evidence="1" type="ORF">FM038_001435</name>
</gene>
<dbReference type="InterPro" id="IPR036514">
    <property type="entry name" value="SGNH_hydro_sf"/>
</dbReference>
<evidence type="ECO:0008006" key="3">
    <source>
        <dbReference type="Google" id="ProtNLM"/>
    </source>
</evidence>
<dbReference type="Gene3D" id="3.40.50.1110">
    <property type="entry name" value="SGNH hydrolase"/>
    <property type="match status" value="1"/>
</dbReference>
<proteinExistence type="predicted"/>
<keyword evidence="2" id="KW-1185">Reference proteome</keyword>
<evidence type="ECO:0000313" key="2">
    <source>
        <dbReference type="Proteomes" id="UP000316416"/>
    </source>
</evidence>
<organism evidence="1 2">
    <name type="scientific">Shewanella eurypsychrophilus</name>
    <dbReference type="NCBI Taxonomy" id="2593656"/>
    <lineage>
        <taxon>Bacteria</taxon>
        <taxon>Pseudomonadati</taxon>
        <taxon>Pseudomonadota</taxon>
        <taxon>Gammaproteobacteria</taxon>
        <taxon>Alteromonadales</taxon>
        <taxon>Shewanellaceae</taxon>
        <taxon>Shewanella</taxon>
    </lineage>
</organism>
<accession>A0ABX6V146</accession>
<dbReference type="EMBL" id="CP045503">
    <property type="protein sequence ID" value="QPG56239.1"/>
    <property type="molecule type" value="Genomic_DNA"/>
</dbReference>
<protein>
    <recommendedName>
        <fullName evidence="3">Lipoprotein</fullName>
    </recommendedName>
</protein>
<dbReference type="Proteomes" id="UP000316416">
    <property type="component" value="Chromosome"/>
</dbReference>
<name>A0ABX6V146_9GAMM</name>
<dbReference type="RefSeq" id="WP_142873000.1">
    <property type="nucleotide sequence ID" value="NZ_CP045503.2"/>
</dbReference>
<dbReference type="PROSITE" id="PS51257">
    <property type="entry name" value="PROKAR_LIPOPROTEIN"/>
    <property type="match status" value="1"/>
</dbReference>
<reference evidence="1" key="1">
    <citation type="submission" date="2021-07" db="EMBL/GenBank/DDBJ databases">
        <title>Shewanella sp. YLB-07 whole genome sequence.</title>
        <authorList>
            <person name="Yu L."/>
        </authorList>
    </citation>
    <scope>NUCLEOTIDE SEQUENCE</scope>
    <source>
        <strain evidence="1">YLB-08</strain>
    </source>
</reference>